<dbReference type="AlphaFoldDB" id="A0A154BM17"/>
<keyword evidence="5" id="KW-0067">ATP-binding</keyword>
<evidence type="ECO:0000259" key="7">
    <source>
        <dbReference type="Pfam" id="PF07005"/>
    </source>
</evidence>
<organism evidence="9 10">
    <name type="scientific">Anaerosporomusa subterranea</name>
    <dbReference type="NCBI Taxonomy" id="1794912"/>
    <lineage>
        <taxon>Bacteria</taxon>
        <taxon>Bacillati</taxon>
        <taxon>Bacillota</taxon>
        <taxon>Negativicutes</taxon>
        <taxon>Acetonemataceae</taxon>
        <taxon>Anaerosporomusa</taxon>
    </lineage>
</organism>
<protein>
    <recommendedName>
        <fullName evidence="11">Serine kinase</fullName>
    </recommendedName>
</protein>
<keyword evidence="3" id="KW-0547">Nucleotide-binding</keyword>
<dbReference type="InterPro" id="IPR031475">
    <property type="entry name" value="NBD_C"/>
</dbReference>
<evidence type="ECO:0000256" key="3">
    <source>
        <dbReference type="ARBA" id="ARBA00022741"/>
    </source>
</evidence>
<dbReference type="Gene3D" id="3.40.50.10840">
    <property type="entry name" value="Putative sugar-binding, N-terminal domain"/>
    <property type="match status" value="1"/>
</dbReference>
<dbReference type="EMBL" id="LSGP01000026">
    <property type="protein sequence ID" value="KYZ75027.1"/>
    <property type="molecule type" value="Genomic_DNA"/>
</dbReference>
<evidence type="ECO:0000313" key="9">
    <source>
        <dbReference type="EMBL" id="KYZ75027.1"/>
    </source>
</evidence>
<dbReference type="SUPFAM" id="SSF142764">
    <property type="entry name" value="YgbK-like"/>
    <property type="match status" value="1"/>
</dbReference>
<evidence type="ECO:0000313" key="10">
    <source>
        <dbReference type="Proteomes" id="UP000076268"/>
    </source>
</evidence>
<feature type="domain" description="Four-carbon acid sugar kinase N-terminal" evidence="7">
    <location>
        <begin position="4"/>
        <end position="228"/>
    </location>
</feature>
<sequence length="429" mass="45636">MPHIAIIADDLTGANDTGVQFAKYGLRTHVVIVAAGNNALPDEADVIVIDTDSRGLDSLAAYERVVWAAKLIKNSNIPIIYKKVDSTLRGNLGSEIDAVLDVFEFDCAIVAPAFPRIGRITVGGYHLLNQIPLQATEIAQDPKSPVTDSRLSAILRTQSRYRVAHIELADLLAGEVVIRRLLEKCVADGVKLISFDATDEIHLKAITLAVYNSGKHVLWVGSAGMAECLPMLYQLPVVHSCQTPKSKGLPVLVVVGSVSSVTAAQIDAFLVRPDTALVTVNGKNLIEQPNFEVSRCVETARQHIQNHQHVAIVSSNGRESVELVRACGGQFGLDSMAVSDLIAEKLGEITRQLVGEGVEGLFITGGDTAVQVCVALGASSMEVCSEVAPGIPFGRLSSGQYAGLKVVTKAGAFGDEQAINKAVDTIQSK</sequence>
<dbReference type="Pfam" id="PF07005">
    <property type="entry name" value="SBD_N"/>
    <property type="match status" value="1"/>
</dbReference>
<dbReference type="STRING" id="1794912.AXX12_15740"/>
<dbReference type="RefSeq" id="WP_066245607.1">
    <property type="nucleotide sequence ID" value="NZ_LSGP01000026.1"/>
</dbReference>
<dbReference type="InterPro" id="IPR010737">
    <property type="entry name" value="4-carb_acid_sugar_kinase_N"/>
</dbReference>
<dbReference type="Proteomes" id="UP000076268">
    <property type="component" value="Unassembled WGS sequence"/>
</dbReference>
<keyword evidence="10" id="KW-1185">Reference proteome</keyword>
<evidence type="ECO:0000259" key="8">
    <source>
        <dbReference type="Pfam" id="PF17042"/>
    </source>
</evidence>
<reference evidence="9 10" key="1">
    <citation type="submission" date="2016-02" db="EMBL/GenBank/DDBJ databases">
        <title>Anaerosporomusa subterraneum gen. nov., sp. nov., a spore-forming obligate anaerobe isolated from saprolite.</title>
        <authorList>
            <person name="Choi J.K."/>
            <person name="Shah M."/>
            <person name="Yee N."/>
        </authorList>
    </citation>
    <scope>NUCLEOTIDE SEQUENCE [LARGE SCALE GENOMIC DNA]</scope>
    <source>
        <strain evidence="9 10">RU4</strain>
    </source>
</reference>
<dbReference type="InterPro" id="IPR042213">
    <property type="entry name" value="NBD_C_sf"/>
</dbReference>
<keyword evidence="2" id="KW-0808">Transferase</keyword>
<comment type="similarity">
    <text evidence="1">Belongs to the four-carbon acid sugar kinase family.</text>
</comment>
<evidence type="ECO:0000256" key="2">
    <source>
        <dbReference type="ARBA" id="ARBA00022679"/>
    </source>
</evidence>
<evidence type="ECO:0008006" key="11">
    <source>
        <dbReference type="Google" id="ProtNLM"/>
    </source>
</evidence>
<name>A0A154BM17_ANASB</name>
<keyword evidence="4" id="KW-0418">Kinase</keyword>
<dbReference type="GO" id="GO:0016301">
    <property type="term" value="F:kinase activity"/>
    <property type="evidence" value="ECO:0007669"/>
    <property type="project" value="UniProtKB-KW"/>
</dbReference>
<dbReference type="Pfam" id="PF17042">
    <property type="entry name" value="NBD_C"/>
    <property type="match status" value="1"/>
</dbReference>
<gene>
    <name evidence="9" type="ORF">AXX12_15740</name>
</gene>
<feature type="domain" description="Four-carbon acid sugar kinase nucleotide binding" evidence="8">
    <location>
        <begin position="252"/>
        <end position="419"/>
    </location>
</feature>
<comment type="caution">
    <text evidence="9">The sequence shown here is derived from an EMBL/GenBank/DDBJ whole genome shotgun (WGS) entry which is preliminary data.</text>
</comment>
<dbReference type="Gene3D" id="3.40.980.20">
    <property type="entry name" value="Four-carbon acid sugar kinase, nucleotide binding domain"/>
    <property type="match status" value="1"/>
</dbReference>
<dbReference type="InterPro" id="IPR037051">
    <property type="entry name" value="4-carb_acid_sugar_kinase_N_sf"/>
</dbReference>
<accession>A0A154BM17</accession>
<dbReference type="GO" id="GO:0005524">
    <property type="term" value="F:ATP binding"/>
    <property type="evidence" value="ECO:0007669"/>
    <property type="project" value="UniProtKB-KW"/>
</dbReference>
<evidence type="ECO:0000256" key="6">
    <source>
        <dbReference type="ARBA" id="ARBA00023277"/>
    </source>
</evidence>
<keyword evidence="6" id="KW-0119">Carbohydrate metabolism</keyword>
<evidence type="ECO:0000256" key="1">
    <source>
        <dbReference type="ARBA" id="ARBA00005715"/>
    </source>
</evidence>
<evidence type="ECO:0000256" key="4">
    <source>
        <dbReference type="ARBA" id="ARBA00022777"/>
    </source>
</evidence>
<proteinExistence type="inferred from homology"/>
<dbReference type="OrthoDB" id="9778478at2"/>
<evidence type="ECO:0000256" key="5">
    <source>
        <dbReference type="ARBA" id="ARBA00022840"/>
    </source>
</evidence>